<accession>A0A9J7AUJ7</accession>
<evidence type="ECO:0000256" key="1">
    <source>
        <dbReference type="ARBA" id="ARBA00009381"/>
    </source>
</evidence>
<dbReference type="PANTHER" id="PTHR43199:SF1">
    <property type="entry name" value="GLUTATHIONE HYDROLASE PROENZYME"/>
    <property type="match status" value="1"/>
</dbReference>
<keyword evidence="2" id="KW-0808">Transferase</keyword>
<dbReference type="GO" id="GO:0016787">
    <property type="term" value="F:hydrolase activity"/>
    <property type="evidence" value="ECO:0007669"/>
    <property type="project" value="UniProtKB-KW"/>
</dbReference>
<dbReference type="KEGG" id="naci:NUH88_06830"/>
<dbReference type="PANTHER" id="PTHR43199">
    <property type="entry name" value="GLUTATHIONE HYDROLASE"/>
    <property type="match status" value="1"/>
</dbReference>
<dbReference type="EMBL" id="CP102480">
    <property type="protein sequence ID" value="UUX51403.1"/>
    <property type="molecule type" value="Genomic_DNA"/>
</dbReference>
<gene>
    <name evidence="5" type="ORF">NUH88_06830</name>
</gene>
<keyword evidence="6" id="KW-1185">Reference proteome</keyword>
<sequence>MSVPASVAASQRVYETWRAEKPSATGKRGAVASQNVEAAAVGQAMLEAGGNAMDAAVATAFALTVAEPWMSGLGGGGFITLYSAREKAVRVVDFAMKSPKGLDPASYPLAEGTGADLFGWPAVVGDRNVNGPHSIAVPGTVAGYALALEKFGSKSLPEIVAPAAAMARRGHRVTWWTTLMCGADMPTLRQYPSSAEIWLPNGCPPAMTADPSPKYIPLGKLADTLEELARDGAESFYRGRIAERIAADAARFGSTLSMADLEAYEAEIQDPISMTRGGATYHVPSGLTAGPSFADALTDLPAFSGAAPDAETYAAYAKTLKAAYEYRLENLGHAGDHGDRSCTSHIAAADAEGNIVMITTTLLSRFGSRLLFPETGIMMNNGINWFDPRPGRPNSLVPDTKPLCNMVPAVVTRNGEPWFGFGASGGRKIMPAVFQLCSFVNDFGMDLAAALDAPRVDLGAIDTIYADARLDEATMEALKKVAPTESWPPTTYPIMYACPLGAMVGPGGPSAAAHPMTPLAGALAV</sequence>
<comment type="similarity">
    <text evidence="1">Belongs to the gamma-glutamyltransferase family.</text>
</comment>
<keyword evidence="3" id="KW-0378">Hydrolase</keyword>
<proteinExistence type="inferred from homology"/>
<dbReference type="InterPro" id="IPR029055">
    <property type="entry name" value="Ntn_hydrolases_N"/>
</dbReference>
<evidence type="ECO:0000256" key="4">
    <source>
        <dbReference type="ARBA" id="ARBA00023145"/>
    </source>
</evidence>
<evidence type="ECO:0000313" key="5">
    <source>
        <dbReference type="EMBL" id="UUX51403.1"/>
    </source>
</evidence>
<organism evidence="5 6">
    <name type="scientific">Nisaea acidiphila</name>
    <dbReference type="NCBI Taxonomy" id="1862145"/>
    <lineage>
        <taxon>Bacteria</taxon>
        <taxon>Pseudomonadati</taxon>
        <taxon>Pseudomonadota</taxon>
        <taxon>Alphaproteobacteria</taxon>
        <taxon>Rhodospirillales</taxon>
        <taxon>Thalassobaculaceae</taxon>
        <taxon>Nisaea</taxon>
    </lineage>
</organism>
<dbReference type="GO" id="GO:0016740">
    <property type="term" value="F:transferase activity"/>
    <property type="evidence" value="ECO:0007669"/>
    <property type="project" value="UniProtKB-KW"/>
</dbReference>
<dbReference type="InterPro" id="IPR051792">
    <property type="entry name" value="GGT_bact"/>
</dbReference>
<dbReference type="PRINTS" id="PR01210">
    <property type="entry name" value="GGTRANSPTASE"/>
</dbReference>
<name>A0A9J7AUJ7_9PROT</name>
<dbReference type="Pfam" id="PF01019">
    <property type="entry name" value="G_glu_transpept"/>
    <property type="match status" value="2"/>
</dbReference>
<keyword evidence="4" id="KW-0865">Zymogen</keyword>
<evidence type="ECO:0000256" key="3">
    <source>
        <dbReference type="ARBA" id="ARBA00022801"/>
    </source>
</evidence>
<dbReference type="Proteomes" id="UP001060336">
    <property type="component" value="Chromosome"/>
</dbReference>
<dbReference type="RefSeq" id="WP_257770864.1">
    <property type="nucleotide sequence ID" value="NZ_CP102480.1"/>
</dbReference>
<dbReference type="Gene3D" id="3.60.20.40">
    <property type="match status" value="1"/>
</dbReference>
<reference evidence="5" key="1">
    <citation type="submission" date="2022-08" db="EMBL/GenBank/DDBJ databases">
        <title>Nisaea acidiphila sp. nov., isolated from a marine algal debris and emended description of the genus Nisaea Urios et al. 2008.</title>
        <authorList>
            <person name="Kwon K."/>
        </authorList>
    </citation>
    <scope>NUCLEOTIDE SEQUENCE</scope>
    <source>
        <strain evidence="5">MEBiC11861</strain>
    </source>
</reference>
<evidence type="ECO:0000313" key="6">
    <source>
        <dbReference type="Proteomes" id="UP001060336"/>
    </source>
</evidence>
<dbReference type="SUPFAM" id="SSF56235">
    <property type="entry name" value="N-terminal nucleophile aminohydrolases (Ntn hydrolases)"/>
    <property type="match status" value="1"/>
</dbReference>
<dbReference type="InterPro" id="IPR043137">
    <property type="entry name" value="GGT_ssub_C"/>
</dbReference>
<evidence type="ECO:0000256" key="2">
    <source>
        <dbReference type="ARBA" id="ARBA00022679"/>
    </source>
</evidence>
<protein>
    <submittedName>
        <fullName evidence="5">Gamma-glutamyltransferase family protein</fullName>
    </submittedName>
</protein>
<dbReference type="AlphaFoldDB" id="A0A9J7AUJ7"/>